<dbReference type="SUPFAM" id="SSF51735">
    <property type="entry name" value="NAD(P)-binding Rossmann-fold domains"/>
    <property type="match status" value="1"/>
</dbReference>
<dbReference type="EC" id="1.1.1.47" evidence="4"/>
<organism evidence="4 5">
    <name type="scientific">Rhodoferax sediminis</name>
    <dbReference type="NCBI Taxonomy" id="2509614"/>
    <lineage>
        <taxon>Bacteria</taxon>
        <taxon>Pseudomonadati</taxon>
        <taxon>Pseudomonadota</taxon>
        <taxon>Betaproteobacteria</taxon>
        <taxon>Burkholderiales</taxon>
        <taxon>Comamonadaceae</taxon>
        <taxon>Rhodoferax</taxon>
    </lineage>
</organism>
<dbReference type="KEGG" id="rhf:EUB48_16200"/>
<dbReference type="PROSITE" id="PS00061">
    <property type="entry name" value="ADH_SHORT"/>
    <property type="match status" value="1"/>
</dbReference>
<comment type="similarity">
    <text evidence="1">Belongs to the short-chain dehydrogenases/reductases (SDR) family.</text>
</comment>
<evidence type="ECO:0000256" key="2">
    <source>
        <dbReference type="ARBA" id="ARBA00023002"/>
    </source>
</evidence>
<evidence type="ECO:0000256" key="3">
    <source>
        <dbReference type="SAM" id="MobiDB-lite"/>
    </source>
</evidence>
<dbReference type="Gene3D" id="3.40.50.720">
    <property type="entry name" value="NAD(P)-binding Rossmann-like Domain"/>
    <property type="match status" value="1"/>
</dbReference>
<dbReference type="FunFam" id="3.40.50.720:FF:000084">
    <property type="entry name" value="Short-chain dehydrogenase reductase"/>
    <property type="match status" value="1"/>
</dbReference>
<evidence type="ECO:0000256" key="1">
    <source>
        <dbReference type="ARBA" id="ARBA00006484"/>
    </source>
</evidence>
<keyword evidence="5" id="KW-1185">Reference proteome</keyword>
<dbReference type="PANTHER" id="PTHR42760:SF115">
    <property type="entry name" value="3-OXOACYL-[ACYL-CARRIER-PROTEIN] REDUCTASE FABG"/>
    <property type="match status" value="1"/>
</dbReference>
<dbReference type="PRINTS" id="PR00081">
    <property type="entry name" value="GDHRDH"/>
</dbReference>
<dbReference type="PANTHER" id="PTHR42760">
    <property type="entry name" value="SHORT-CHAIN DEHYDROGENASES/REDUCTASES FAMILY MEMBER"/>
    <property type="match status" value="1"/>
</dbReference>
<feature type="region of interest" description="Disordered" evidence="3">
    <location>
        <begin position="1"/>
        <end position="21"/>
    </location>
</feature>
<dbReference type="NCBIfam" id="NF005559">
    <property type="entry name" value="PRK07231.1"/>
    <property type="match status" value="1"/>
</dbReference>
<dbReference type="EMBL" id="CP035503">
    <property type="protein sequence ID" value="QDL38658.1"/>
    <property type="molecule type" value="Genomic_DNA"/>
</dbReference>
<gene>
    <name evidence="4" type="ORF">EUB48_16200</name>
</gene>
<reference evidence="4 5" key="1">
    <citation type="submission" date="2019-01" db="EMBL/GenBank/DDBJ databases">
        <title>Genomic insights into a novel species Rhodoferax sp.</title>
        <authorList>
            <person name="Jin L."/>
        </authorList>
    </citation>
    <scope>NUCLEOTIDE SEQUENCE [LARGE SCALE GENOMIC DNA]</scope>
    <source>
        <strain evidence="4 5">CHu59-6-5</strain>
    </source>
</reference>
<evidence type="ECO:0000313" key="4">
    <source>
        <dbReference type="EMBL" id="QDL38658.1"/>
    </source>
</evidence>
<dbReference type="Pfam" id="PF13561">
    <property type="entry name" value="adh_short_C2"/>
    <property type="match status" value="1"/>
</dbReference>
<accession>A0A515DE08</accession>
<proteinExistence type="inferred from homology"/>
<protein>
    <submittedName>
        <fullName evidence="4">Glucose 1-dehydrogenase</fullName>
        <ecNumber evidence="4">1.1.1.47</ecNumber>
    </submittedName>
</protein>
<keyword evidence="2 4" id="KW-0560">Oxidoreductase</keyword>
<dbReference type="Proteomes" id="UP000316798">
    <property type="component" value="Chromosome"/>
</dbReference>
<dbReference type="GO" id="GO:0047936">
    <property type="term" value="F:glucose 1-dehydrogenase [NAD(P)+] activity"/>
    <property type="evidence" value="ECO:0007669"/>
    <property type="project" value="UniProtKB-EC"/>
</dbReference>
<name>A0A515DE08_9BURK</name>
<dbReference type="InterPro" id="IPR002347">
    <property type="entry name" value="SDR_fam"/>
</dbReference>
<dbReference type="InterPro" id="IPR036291">
    <property type="entry name" value="NAD(P)-bd_dom_sf"/>
</dbReference>
<evidence type="ECO:0000313" key="5">
    <source>
        <dbReference type="Proteomes" id="UP000316798"/>
    </source>
</evidence>
<sequence>MPASIGDAAEKGCDMQQQAGGGATRKFNETMFRLDSRVAIVTGAGGGIGGAIARVFANVGAVVACLDVDADRARSTAADIEAGGGRAIGVACDVGSELDTLSAVARVVADLGRPTVLVNVAAVMDRSGTVLDIDLQEWERVHRVNLTGAYLMSRAVLPSMIKVGGGSVIHTSSILGRIGRAGRVSYTSTKAALLQLGRTMALDHAAQGVRVNTLSPGTVETDRVAYRFKELSPLQREALVSRIPLKRFGQTEEIAMAALFLASDASSFVTGTDLLVDGGGYET</sequence>
<dbReference type="AlphaFoldDB" id="A0A515DE08"/>
<dbReference type="OrthoDB" id="9775864at2"/>
<dbReference type="InterPro" id="IPR020904">
    <property type="entry name" value="Sc_DH/Rdtase_CS"/>
</dbReference>